<evidence type="ECO:0000256" key="2">
    <source>
        <dbReference type="SAM" id="Phobius"/>
    </source>
</evidence>
<evidence type="ECO:0000313" key="3">
    <source>
        <dbReference type="EMBL" id="KAJ5235254.1"/>
    </source>
</evidence>
<dbReference type="GO" id="GO:0006506">
    <property type="term" value="P:GPI anchor biosynthetic process"/>
    <property type="evidence" value="ECO:0007669"/>
    <property type="project" value="InterPro"/>
</dbReference>
<protein>
    <submittedName>
        <fullName evidence="3">N-acetylglucosaminyl transferase component</fullName>
    </submittedName>
</protein>
<dbReference type="OrthoDB" id="70250at2759"/>
<comment type="caution">
    <text evidence="3">The sequence shown here is derived from an EMBL/GenBank/DDBJ whole genome shotgun (WGS) entry which is preliminary data.</text>
</comment>
<dbReference type="AlphaFoldDB" id="A0A9W9TS95"/>
<feature type="region of interest" description="Disordered" evidence="1">
    <location>
        <begin position="754"/>
        <end position="777"/>
    </location>
</feature>
<dbReference type="GeneID" id="81382509"/>
<feature type="transmembrane region" description="Helical" evidence="2">
    <location>
        <begin position="464"/>
        <end position="486"/>
    </location>
</feature>
<dbReference type="PANTHER" id="PTHR21329:SF3">
    <property type="entry name" value="PHOSPHATIDYLINOSITOL N-ACETYLGLUCOSAMINYLTRANSFERASE SUBUNIT Q"/>
    <property type="match status" value="1"/>
</dbReference>
<proteinExistence type="predicted"/>
<evidence type="ECO:0000313" key="4">
    <source>
        <dbReference type="Proteomes" id="UP001147733"/>
    </source>
</evidence>
<reference evidence="3" key="1">
    <citation type="submission" date="2022-11" db="EMBL/GenBank/DDBJ databases">
        <authorList>
            <person name="Petersen C."/>
        </authorList>
    </citation>
    <scope>NUCLEOTIDE SEQUENCE</scope>
    <source>
        <strain evidence="3">IBT 23319</strain>
    </source>
</reference>
<keyword evidence="3" id="KW-0808">Transferase</keyword>
<feature type="transmembrane region" description="Helical" evidence="2">
    <location>
        <begin position="569"/>
        <end position="594"/>
    </location>
</feature>
<dbReference type="RefSeq" id="XP_056502754.1">
    <property type="nucleotide sequence ID" value="XM_056643342.1"/>
</dbReference>
<dbReference type="Proteomes" id="UP001147733">
    <property type="component" value="Unassembled WGS sequence"/>
</dbReference>
<accession>A0A9W9TS95</accession>
<keyword evidence="2" id="KW-0472">Membrane</keyword>
<reference evidence="3" key="2">
    <citation type="journal article" date="2023" name="IMA Fungus">
        <title>Comparative genomic study of the Penicillium genus elucidates a diverse pangenome and 15 lateral gene transfer events.</title>
        <authorList>
            <person name="Petersen C."/>
            <person name="Sorensen T."/>
            <person name="Nielsen M.R."/>
            <person name="Sondergaard T.E."/>
            <person name="Sorensen J.L."/>
            <person name="Fitzpatrick D.A."/>
            <person name="Frisvad J.C."/>
            <person name="Nielsen K.L."/>
        </authorList>
    </citation>
    <scope>NUCLEOTIDE SEQUENCE</scope>
    <source>
        <strain evidence="3">IBT 23319</strain>
    </source>
</reference>
<sequence>MHPFSILTLGIFVAGYTTARWDLVTRLYELAIFAWDHGVVNSSVAEAHFESLVEDDNMLMSDGLLRVFWPYDLPRSSSPGVIVGWRNSELDLFVLTVLEGVEPRNVDNALRAGILFRNSPHPIVRIFTLCGRSQMHVLGSTNSRTVPECFNASHLYFTTQSSSKAPQIQCLTDANVSVQVIMYHRPHPTRMEYMSLDPISLALGDKVATTGQGSTMLENIESEEETEKARSRILVDKLKLHTVVKHIPSQKEQALPLIINQVNCAYEMAQLMHKNSHLIGIRAKRSMSVGERVVESATTLWGFIVLCIAHVFWQWAWPVITRLFVIALVGHRSVAEIVLQVLEWRARPDAAAIKDISATAQQVDIRLQQFCYWPIQYVKLRQRKDNWESVTTSHPDYIRFYNSLWLVANDVIIGIALGSYIIDNANWVASQINTMLTGWTVEGLQRTISWLMDWPAGLKLNNELAAFLGDLFLWVIENWAACIANLQPYLPAVIYVVGCSSFAGASMPIALFSDLLSILTVHIYSFYIASARIFNWQLTIIISLFHLFRGKKRNVLRNRIDSCDYDLDQLLLGTILFTVLFFLLPTVIVFYLTFASARMLIISMKAALDTCLAFLNHFPLFALMLRVKDSRRLPGGIRFELRGELDKQTAAPGSSTVSYIHLESIPLSLRAMFDQYFQLGHRLRKHYLAPRVIFCLVTGRFVPPIHRRNLYSMQYSMLPARRAGMAEVWTMLTQPKKTGTGSVGSGSMAGGIGTLSGPLPKVPPNFGQNDPRRRGHR</sequence>
<evidence type="ECO:0000256" key="1">
    <source>
        <dbReference type="SAM" id="MobiDB-lite"/>
    </source>
</evidence>
<dbReference type="GO" id="GO:0016020">
    <property type="term" value="C:membrane"/>
    <property type="evidence" value="ECO:0007669"/>
    <property type="project" value="InterPro"/>
</dbReference>
<dbReference type="EMBL" id="JAPQKT010000003">
    <property type="protein sequence ID" value="KAJ5235254.1"/>
    <property type="molecule type" value="Genomic_DNA"/>
</dbReference>
<feature type="transmembrane region" description="Helical" evidence="2">
    <location>
        <begin position="524"/>
        <end position="548"/>
    </location>
</feature>
<dbReference type="GO" id="GO:0016740">
    <property type="term" value="F:transferase activity"/>
    <property type="evidence" value="ECO:0007669"/>
    <property type="project" value="UniProtKB-KW"/>
</dbReference>
<keyword evidence="4" id="KW-1185">Reference proteome</keyword>
<gene>
    <name evidence="3" type="ORF">N7469_004422</name>
</gene>
<feature type="transmembrane region" description="Helical" evidence="2">
    <location>
        <begin position="404"/>
        <end position="422"/>
    </location>
</feature>
<dbReference type="GO" id="GO:0005783">
    <property type="term" value="C:endoplasmic reticulum"/>
    <property type="evidence" value="ECO:0007669"/>
    <property type="project" value="TreeGrafter"/>
</dbReference>
<dbReference type="PANTHER" id="PTHR21329">
    <property type="entry name" value="PHOSPHATIDYLINOSITOL N-ACETYLGLUCOSAMINYLTRANSFERASE SUBUNIT Q-RELATED"/>
    <property type="match status" value="1"/>
</dbReference>
<dbReference type="InterPro" id="IPR007720">
    <property type="entry name" value="PigQ/GPI1"/>
</dbReference>
<keyword evidence="2" id="KW-0812">Transmembrane</keyword>
<organism evidence="3 4">
    <name type="scientific">Penicillium citrinum</name>
    <dbReference type="NCBI Taxonomy" id="5077"/>
    <lineage>
        <taxon>Eukaryota</taxon>
        <taxon>Fungi</taxon>
        <taxon>Dikarya</taxon>
        <taxon>Ascomycota</taxon>
        <taxon>Pezizomycotina</taxon>
        <taxon>Eurotiomycetes</taxon>
        <taxon>Eurotiomycetidae</taxon>
        <taxon>Eurotiales</taxon>
        <taxon>Aspergillaceae</taxon>
        <taxon>Penicillium</taxon>
    </lineage>
</organism>
<keyword evidence="2" id="KW-1133">Transmembrane helix</keyword>
<feature type="transmembrane region" description="Helical" evidence="2">
    <location>
        <begin position="293"/>
        <end position="313"/>
    </location>
</feature>
<dbReference type="Pfam" id="PF05024">
    <property type="entry name" value="Gpi1"/>
    <property type="match status" value="1"/>
</dbReference>
<feature type="transmembrane region" description="Helical" evidence="2">
    <location>
        <begin position="493"/>
        <end position="512"/>
    </location>
</feature>
<name>A0A9W9TS95_PENCI</name>